<feature type="region of interest" description="Disordered" evidence="1">
    <location>
        <begin position="159"/>
        <end position="261"/>
    </location>
</feature>
<organism evidence="2 3">
    <name type="scientific">Methylomagnum ishizawai</name>
    <dbReference type="NCBI Taxonomy" id="1760988"/>
    <lineage>
        <taxon>Bacteria</taxon>
        <taxon>Pseudomonadati</taxon>
        <taxon>Pseudomonadota</taxon>
        <taxon>Gammaproteobacteria</taxon>
        <taxon>Methylococcales</taxon>
        <taxon>Methylococcaceae</taxon>
        <taxon>Methylomagnum</taxon>
    </lineage>
</organism>
<reference evidence="2 3" key="1">
    <citation type="submission" date="2016-12" db="EMBL/GenBank/DDBJ databases">
        <authorList>
            <person name="Song W.-J."/>
            <person name="Kurnit D.M."/>
        </authorList>
    </citation>
    <scope>NUCLEOTIDE SEQUENCE [LARGE SCALE GENOMIC DNA]</scope>
    <source>
        <strain evidence="2 3">175</strain>
    </source>
</reference>
<sequence length="294" mass="31125">MNALAWVLLGELGVALAALALGLALAGRRRSRRQWAALEKLLDGVARGEKRRRLELQEGLESRHGLDAETAERVGAALYAEEKAFLRELVPLLAGGDPAQLAALHPALTTLMDRQLAVLGEAQATAPRLEPWPDEPPPEAQDATAMLMEAWNIPADDTAREAPEPATAEDTPWPEDPPESAGNMASLETWDAPDDDTAADTPPEAAEPIAGETDPPAAPESIADTTALETWDAPDDDMAADTPPEAAEPMAGETDPSIPESETALLMAAWQGMMADDTPIAAPEPTAQPDPTHK</sequence>
<accession>A0A1Y6DBB9</accession>
<evidence type="ECO:0000313" key="3">
    <source>
        <dbReference type="Proteomes" id="UP000192923"/>
    </source>
</evidence>
<keyword evidence="3" id="KW-1185">Reference proteome</keyword>
<feature type="region of interest" description="Disordered" evidence="1">
    <location>
        <begin position="273"/>
        <end position="294"/>
    </location>
</feature>
<name>A0A1Y6DBB9_9GAMM</name>
<proteinExistence type="predicted"/>
<dbReference type="EMBL" id="FXAM01000001">
    <property type="protein sequence ID" value="SMF96925.1"/>
    <property type="molecule type" value="Genomic_DNA"/>
</dbReference>
<gene>
    <name evidence="2" type="ORF">SAMN02949497_4339</name>
</gene>
<dbReference type="AlphaFoldDB" id="A0A1Y6DBB9"/>
<dbReference type="STRING" id="1760988.SAMN02949497_4339"/>
<evidence type="ECO:0000313" key="2">
    <source>
        <dbReference type="EMBL" id="SMF96925.1"/>
    </source>
</evidence>
<feature type="compositionally biased region" description="Low complexity" evidence="1">
    <location>
        <begin position="199"/>
        <end position="208"/>
    </location>
</feature>
<dbReference type="RefSeq" id="WP_085215771.1">
    <property type="nucleotide sequence ID" value="NZ_FXAM01000001.1"/>
</dbReference>
<dbReference type="Proteomes" id="UP000192923">
    <property type="component" value="Unassembled WGS sequence"/>
</dbReference>
<feature type="compositionally biased region" description="Low complexity" evidence="1">
    <location>
        <begin position="240"/>
        <end position="251"/>
    </location>
</feature>
<evidence type="ECO:0000256" key="1">
    <source>
        <dbReference type="SAM" id="MobiDB-lite"/>
    </source>
</evidence>
<protein>
    <submittedName>
        <fullName evidence="2">Uncharacterized protein</fullName>
    </submittedName>
</protein>